<organism evidence="8 9">
    <name type="scientific">Dimorphilus gyrociliatus</name>
    <dbReference type="NCBI Taxonomy" id="2664684"/>
    <lineage>
        <taxon>Eukaryota</taxon>
        <taxon>Metazoa</taxon>
        <taxon>Spiralia</taxon>
        <taxon>Lophotrochozoa</taxon>
        <taxon>Annelida</taxon>
        <taxon>Polychaeta</taxon>
        <taxon>Polychaeta incertae sedis</taxon>
        <taxon>Dinophilidae</taxon>
        <taxon>Dimorphilus</taxon>
    </lineage>
</organism>
<dbReference type="GO" id="GO:0005886">
    <property type="term" value="C:plasma membrane"/>
    <property type="evidence" value="ECO:0007669"/>
    <property type="project" value="TreeGrafter"/>
</dbReference>
<accession>A0A7I8VYJ2</accession>
<protein>
    <submittedName>
        <fullName evidence="8">DgyrCDS9388</fullName>
    </submittedName>
</protein>
<evidence type="ECO:0000256" key="6">
    <source>
        <dbReference type="PROSITE-ProRule" id="PRU00259"/>
    </source>
</evidence>
<feature type="region of interest" description="Disordered" evidence="7">
    <location>
        <begin position="61"/>
        <end position="115"/>
    </location>
</feature>
<feature type="compositionally biased region" description="Polar residues" evidence="7">
    <location>
        <begin position="1101"/>
        <end position="1120"/>
    </location>
</feature>
<dbReference type="Proteomes" id="UP000549394">
    <property type="component" value="Unassembled WGS sequence"/>
</dbReference>
<evidence type="ECO:0000313" key="8">
    <source>
        <dbReference type="EMBL" id="CAD5120834.1"/>
    </source>
</evidence>
<feature type="region of interest" description="Disordered" evidence="7">
    <location>
        <begin position="997"/>
        <end position="1044"/>
    </location>
</feature>
<dbReference type="PANTHER" id="PTHR10372">
    <property type="entry name" value="PLAKOPHILLIN-RELATED"/>
    <property type="match status" value="1"/>
</dbReference>
<dbReference type="GO" id="GO:0005737">
    <property type="term" value="C:cytoplasm"/>
    <property type="evidence" value="ECO:0007669"/>
    <property type="project" value="TreeGrafter"/>
</dbReference>
<dbReference type="GO" id="GO:0005912">
    <property type="term" value="C:adherens junction"/>
    <property type="evidence" value="ECO:0007669"/>
    <property type="project" value="TreeGrafter"/>
</dbReference>
<keyword evidence="3" id="KW-0677">Repeat</keyword>
<dbReference type="SUPFAM" id="SSF48371">
    <property type="entry name" value="ARM repeat"/>
    <property type="match status" value="1"/>
</dbReference>
<dbReference type="InterPro" id="IPR028435">
    <property type="entry name" value="Plakophilin/d_Catenin"/>
</dbReference>
<feature type="compositionally biased region" description="Polar residues" evidence="7">
    <location>
        <begin position="500"/>
        <end position="515"/>
    </location>
</feature>
<keyword evidence="5" id="KW-0965">Cell junction</keyword>
<dbReference type="AlphaFoldDB" id="A0A7I8VYJ2"/>
<keyword evidence="4" id="KW-0130">Cell adhesion</keyword>
<feature type="region of interest" description="Disordered" evidence="7">
    <location>
        <begin position="482"/>
        <end position="515"/>
    </location>
</feature>
<gene>
    <name evidence="8" type="ORF">DGYR_LOCUS8864</name>
</gene>
<dbReference type="PROSITE" id="PS50176">
    <property type="entry name" value="ARM_REPEAT"/>
    <property type="match status" value="2"/>
</dbReference>
<feature type="region of interest" description="Disordered" evidence="7">
    <location>
        <begin position="1"/>
        <end position="21"/>
    </location>
</feature>
<feature type="region of interest" description="Disordered" evidence="7">
    <location>
        <begin position="129"/>
        <end position="233"/>
    </location>
</feature>
<evidence type="ECO:0000256" key="1">
    <source>
        <dbReference type="ARBA" id="ARBA00004282"/>
    </source>
</evidence>
<dbReference type="InterPro" id="IPR011989">
    <property type="entry name" value="ARM-like"/>
</dbReference>
<feature type="repeat" description="ARM" evidence="6">
    <location>
        <begin position="861"/>
        <end position="903"/>
    </location>
</feature>
<keyword evidence="9" id="KW-1185">Reference proteome</keyword>
<feature type="compositionally biased region" description="Polar residues" evidence="7">
    <location>
        <begin position="11"/>
        <end position="21"/>
    </location>
</feature>
<dbReference type="SMART" id="SM00185">
    <property type="entry name" value="ARM"/>
    <property type="match status" value="5"/>
</dbReference>
<evidence type="ECO:0000256" key="7">
    <source>
        <dbReference type="SAM" id="MobiDB-lite"/>
    </source>
</evidence>
<evidence type="ECO:0000256" key="4">
    <source>
        <dbReference type="ARBA" id="ARBA00022889"/>
    </source>
</evidence>
<feature type="region of interest" description="Disordered" evidence="7">
    <location>
        <begin position="279"/>
        <end position="299"/>
    </location>
</feature>
<dbReference type="InterPro" id="IPR000225">
    <property type="entry name" value="Armadillo"/>
</dbReference>
<dbReference type="PANTHER" id="PTHR10372:SF27">
    <property type="entry name" value="ADHERENS JUNCTION PROTEIN P120"/>
    <property type="match status" value="1"/>
</dbReference>
<feature type="compositionally biased region" description="Low complexity" evidence="7">
    <location>
        <begin position="83"/>
        <end position="95"/>
    </location>
</feature>
<reference evidence="8 9" key="1">
    <citation type="submission" date="2020-08" db="EMBL/GenBank/DDBJ databases">
        <authorList>
            <person name="Hejnol A."/>
        </authorList>
    </citation>
    <scope>NUCLEOTIDE SEQUENCE [LARGE SCALE GENOMIC DNA]</scope>
</reference>
<dbReference type="EMBL" id="CAJFCJ010000013">
    <property type="protein sequence ID" value="CAD5120834.1"/>
    <property type="molecule type" value="Genomic_DNA"/>
</dbReference>
<feature type="repeat" description="ARM" evidence="6">
    <location>
        <begin position="572"/>
        <end position="599"/>
    </location>
</feature>
<comment type="caution">
    <text evidence="8">The sequence shown here is derived from an EMBL/GenBank/DDBJ whole genome shotgun (WGS) entry which is preliminary data.</text>
</comment>
<comment type="subcellular location">
    <subcellularLocation>
        <location evidence="1">Cell junction</location>
    </subcellularLocation>
</comment>
<sequence length="1120" mass="127406">MPGVYDAPSTEYISQDANQNDETQKILRSVKEQEEQFEQLTRELEAERQSVAQQIEKCKLGSETASMNSISETDESYPWRAPTHTSHTSTSGHITNQLPPPIAEEESDADSKLSGTQLVDSYLRVLHEKGLLNEYTRNRQPPVMNDGSNPYHGLDQKASRDYDQSGQLSSHYSAGEDDSYLGSPYGQPDHQRLAAAYNDNGREHIAEDSRRYDPEDSRRYESEDNRRYAGDDSRRYEVDDGRRYETDDGRRFEVDDGRRYETDDGRRYEANDSVRYEVDEGRRYDDEEGRRFESEESRRYDVDDRRYNTDDRRYDAENARRYNTEDNAYGRNNKYYSQDVDDKYGQYTMQDRQQVYPEEDERLRHEAYRGGLENQSKNMHYNEDARNGSYDERLPAYGYDSSIDRAQAVAVSNYYKSEYEGEESPYGTRGVNGHDRYEVEDEYPTGAKLSETYPEENNYSLSARDAHLKRVQPERDVYLASGGSGGGGEPLPNNWAEPEYNSQNSHWSSNTPNRSAPNFPGYPNESWRNPDLSEVINFLRYPSDVIKANAAAYLQHLTFNDDDMKGKTRSLGGIKALVELANSNTNDLVRAACGALRNLCYGRKHDENKREIKKYGGLSVMDKILQRIDDVDIREMVTGILWNMSSCDEIKRPIIDEVLQTLVDEIIVPHSPDNNNGHYSQVSWTTVFRNASGTLRNISSDGIYARTRLRECDNLIISLINILGAAVGLNDIDNKNVENCVCILRNLSFACQEVVDPEYNRRKKQAPQAPSSPTATGCFGSKKKTNNNNSNNRPPPNIPVTGVKGSVQLLWHPTTLRTLLNMIKECTNPATLEAGVGVIQNLAACQWSISVEYRTLVRYERGMSDIYELFDVQSDEVIRTAASALRNLSFDTKNRDLVAIHAMLRLIMKLPPWQTSQSMPISSDTIATILATLYEITKDHSAFSRQFLEKGGMSKVEHLAKSPKYSAKVNKYALCLWNQLWKLKELHMDYKMAGFKENSVNQSGGSKTSNRSAPEMSTKSLQRPIMDQSSHGTTNTMPLVQRGPPPTTITQQERFHAQDMRSPSPYDTVDRNYRPMGAVPMFPGLDEPDSVVSREPVYAQVRSQSQYPNGAPSNNADSWV</sequence>
<comment type="similarity">
    <text evidence="2">Belongs to the beta-catenin family.</text>
</comment>
<feature type="compositionally biased region" description="Basic and acidic residues" evidence="7">
    <location>
        <begin position="200"/>
        <end position="233"/>
    </location>
</feature>
<dbReference type="InterPro" id="IPR016024">
    <property type="entry name" value="ARM-type_fold"/>
</dbReference>
<proteinExistence type="inferred from homology"/>
<feature type="region of interest" description="Disordered" evidence="7">
    <location>
        <begin position="761"/>
        <end position="800"/>
    </location>
</feature>
<evidence type="ECO:0000313" key="9">
    <source>
        <dbReference type="Proteomes" id="UP000549394"/>
    </source>
</evidence>
<dbReference type="Gene3D" id="1.25.10.10">
    <property type="entry name" value="Leucine-rich Repeat Variant"/>
    <property type="match status" value="1"/>
</dbReference>
<dbReference type="GO" id="GO:0098609">
    <property type="term" value="P:cell-cell adhesion"/>
    <property type="evidence" value="ECO:0007669"/>
    <property type="project" value="InterPro"/>
</dbReference>
<feature type="compositionally biased region" description="Basic and acidic residues" evidence="7">
    <location>
        <begin position="154"/>
        <end position="163"/>
    </location>
</feature>
<dbReference type="OrthoDB" id="3245100at2759"/>
<evidence type="ECO:0000256" key="3">
    <source>
        <dbReference type="ARBA" id="ARBA00022737"/>
    </source>
</evidence>
<name>A0A7I8VYJ2_9ANNE</name>
<feature type="region of interest" description="Disordered" evidence="7">
    <location>
        <begin position="1099"/>
        <end position="1120"/>
    </location>
</feature>
<dbReference type="GO" id="GO:0005634">
    <property type="term" value="C:nucleus"/>
    <property type="evidence" value="ECO:0007669"/>
    <property type="project" value="TreeGrafter"/>
</dbReference>
<evidence type="ECO:0000256" key="2">
    <source>
        <dbReference type="ARBA" id="ARBA00005462"/>
    </source>
</evidence>
<evidence type="ECO:0000256" key="5">
    <source>
        <dbReference type="ARBA" id="ARBA00022949"/>
    </source>
</evidence>
<dbReference type="Pfam" id="PF00514">
    <property type="entry name" value="Arm"/>
    <property type="match status" value="1"/>
</dbReference>
<feature type="compositionally biased region" description="Polar residues" evidence="7">
    <location>
        <begin position="998"/>
        <end position="1038"/>
    </location>
</feature>